<evidence type="ECO:0000259" key="6">
    <source>
        <dbReference type="Pfam" id="PF00152"/>
    </source>
</evidence>
<evidence type="ECO:0000256" key="2">
    <source>
        <dbReference type="ARBA" id="ARBA00022741"/>
    </source>
</evidence>
<dbReference type="GO" id="GO:0005739">
    <property type="term" value="C:mitochondrion"/>
    <property type="evidence" value="ECO:0007669"/>
    <property type="project" value="TreeGrafter"/>
</dbReference>
<dbReference type="GO" id="GO:0005524">
    <property type="term" value="F:ATP binding"/>
    <property type="evidence" value="ECO:0007669"/>
    <property type="project" value="UniProtKB-KW"/>
</dbReference>
<dbReference type="Gene3D" id="3.30.930.10">
    <property type="entry name" value="Bira Bifunctional Protein, Domain 2"/>
    <property type="match status" value="2"/>
</dbReference>
<evidence type="ECO:0000256" key="3">
    <source>
        <dbReference type="ARBA" id="ARBA00022840"/>
    </source>
</evidence>
<dbReference type="InterPro" id="IPR004364">
    <property type="entry name" value="Aa-tRNA-synt_II"/>
</dbReference>
<dbReference type="PANTHER" id="PTHR22594">
    <property type="entry name" value="ASPARTYL/LYSYL-TRNA SYNTHETASE"/>
    <property type="match status" value="1"/>
</dbReference>
<dbReference type="Proteomes" id="UP000673691">
    <property type="component" value="Unassembled WGS sequence"/>
</dbReference>
<comment type="caution">
    <text evidence="7">The sequence shown here is derived from an EMBL/GenBank/DDBJ whole genome shotgun (WGS) entry which is preliminary data.</text>
</comment>
<reference evidence="7 8" key="1">
    <citation type="journal article" name="Sci. Rep.">
        <title>Genome-scale phylogenetic analyses confirm Olpidium as the closest living zoosporic fungus to the non-flagellated, terrestrial fungi.</title>
        <authorList>
            <person name="Chang Y."/>
            <person name="Rochon D."/>
            <person name="Sekimoto S."/>
            <person name="Wang Y."/>
            <person name="Chovatia M."/>
            <person name="Sandor L."/>
            <person name="Salamov A."/>
            <person name="Grigoriev I.V."/>
            <person name="Stajich J.E."/>
            <person name="Spatafora J.W."/>
        </authorList>
    </citation>
    <scope>NUCLEOTIDE SEQUENCE [LARGE SCALE GENOMIC DNA]</scope>
    <source>
        <strain evidence="7">S191</strain>
    </source>
</reference>
<dbReference type="EMBL" id="JAEFCI010000985">
    <property type="protein sequence ID" value="KAG5463204.1"/>
    <property type="molecule type" value="Genomic_DNA"/>
</dbReference>
<keyword evidence="5 7" id="KW-0030">Aminoacyl-tRNA synthetase</keyword>
<proteinExistence type="predicted"/>
<feature type="domain" description="Aminoacyl-tRNA synthetase class II (D/K/N)" evidence="6">
    <location>
        <begin position="6"/>
        <end position="125"/>
    </location>
</feature>
<gene>
    <name evidence="7" type="ORF">BJ554DRAFT_1053</name>
</gene>
<dbReference type="PANTHER" id="PTHR22594:SF5">
    <property type="entry name" value="ASPARTATE--TRNA LIGASE, MITOCHONDRIAL"/>
    <property type="match status" value="1"/>
</dbReference>
<protein>
    <submittedName>
        <fullName evidence="7">tRNA synthetases class II-domain-containing protein</fullName>
    </submittedName>
</protein>
<dbReference type="Pfam" id="PF00152">
    <property type="entry name" value="tRNA-synt_2"/>
    <property type="match status" value="1"/>
</dbReference>
<keyword evidence="2" id="KW-0547">Nucleotide-binding</keyword>
<evidence type="ECO:0000256" key="1">
    <source>
        <dbReference type="ARBA" id="ARBA00022598"/>
    </source>
</evidence>
<dbReference type="OrthoDB" id="439710at2759"/>
<keyword evidence="4" id="KW-0648">Protein biosynthesis</keyword>
<dbReference type="AlphaFoldDB" id="A0A8H8A1D3"/>
<sequence length="157" mass="17867">MTVSHTQVISQHYDLVLNGCEVAGGSVRVHSAEMQERIFRDILKVRRRRSPHFFFPANDFALRRRPRVRVFPARAQMTDDDVARFRHLLSALESGCPPHAGFDRFMAVLCRLPSIRDVIAFPKTQSGADILVNSPTAIPEEVLREYHLQVVESESAE</sequence>
<dbReference type="GO" id="GO:0006422">
    <property type="term" value="P:aspartyl-tRNA aminoacylation"/>
    <property type="evidence" value="ECO:0007669"/>
    <property type="project" value="TreeGrafter"/>
</dbReference>
<evidence type="ECO:0000256" key="4">
    <source>
        <dbReference type="ARBA" id="ARBA00022917"/>
    </source>
</evidence>
<keyword evidence="8" id="KW-1185">Reference proteome</keyword>
<dbReference type="GO" id="GO:0004815">
    <property type="term" value="F:aspartate-tRNA ligase activity"/>
    <property type="evidence" value="ECO:0007669"/>
    <property type="project" value="TreeGrafter"/>
</dbReference>
<evidence type="ECO:0000256" key="5">
    <source>
        <dbReference type="ARBA" id="ARBA00023146"/>
    </source>
</evidence>
<accession>A0A8H8A1D3</accession>
<evidence type="ECO:0000313" key="7">
    <source>
        <dbReference type="EMBL" id="KAG5463204.1"/>
    </source>
</evidence>
<dbReference type="InterPro" id="IPR045864">
    <property type="entry name" value="aa-tRNA-synth_II/BPL/LPL"/>
</dbReference>
<dbReference type="SUPFAM" id="SSF55681">
    <property type="entry name" value="Class II aaRS and biotin synthetases"/>
    <property type="match status" value="1"/>
</dbReference>
<evidence type="ECO:0000313" key="8">
    <source>
        <dbReference type="Proteomes" id="UP000673691"/>
    </source>
</evidence>
<keyword evidence="3" id="KW-0067">ATP-binding</keyword>
<keyword evidence="1" id="KW-0436">Ligase</keyword>
<organism evidence="7 8">
    <name type="scientific">Olpidium bornovanus</name>
    <dbReference type="NCBI Taxonomy" id="278681"/>
    <lineage>
        <taxon>Eukaryota</taxon>
        <taxon>Fungi</taxon>
        <taxon>Fungi incertae sedis</taxon>
        <taxon>Olpidiomycota</taxon>
        <taxon>Olpidiomycotina</taxon>
        <taxon>Olpidiomycetes</taxon>
        <taxon>Olpidiales</taxon>
        <taxon>Olpidiaceae</taxon>
        <taxon>Olpidium</taxon>
    </lineage>
</organism>
<name>A0A8H8A1D3_9FUNG</name>